<evidence type="ECO:0000256" key="2">
    <source>
        <dbReference type="ARBA" id="ARBA00009592"/>
    </source>
</evidence>
<evidence type="ECO:0008006" key="14">
    <source>
        <dbReference type="Google" id="ProtNLM"/>
    </source>
</evidence>
<dbReference type="Pfam" id="PF00560">
    <property type="entry name" value="LRR_1"/>
    <property type="match status" value="1"/>
</dbReference>
<dbReference type="GO" id="GO:0005886">
    <property type="term" value="C:plasma membrane"/>
    <property type="evidence" value="ECO:0007669"/>
    <property type="project" value="UniProtKB-SubCell"/>
</dbReference>
<evidence type="ECO:0000256" key="1">
    <source>
        <dbReference type="ARBA" id="ARBA00004251"/>
    </source>
</evidence>
<keyword evidence="4" id="KW-0433">Leucine-rich repeat</keyword>
<comment type="subcellular location">
    <subcellularLocation>
        <location evidence="1">Cell membrane</location>
        <topology evidence="1">Single-pass type I membrane protein</topology>
    </subcellularLocation>
</comment>
<keyword evidence="8 11" id="KW-0472">Membrane</keyword>
<keyword evidence="7 11" id="KW-1133">Transmembrane helix</keyword>
<dbReference type="PRINTS" id="PR00019">
    <property type="entry name" value="LEURICHRPT"/>
</dbReference>
<dbReference type="EMBL" id="JAMZMK010009060">
    <property type="protein sequence ID" value="KAI7737359.1"/>
    <property type="molecule type" value="Genomic_DNA"/>
</dbReference>
<evidence type="ECO:0000256" key="11">
    <source>
        <dbReference type="SAM" id="Phobius"/>
    </source>
</evidence>
<evidence type="ECO:0000256" key="8">
    <source>
        <dbReference type="ARBA" id="ARBA00023136"/>
    </source>
</evidence>
<comment type="caution">
    <text evidence="12">The sequence shown here is derived from an EMBL/GenBank/DDBJ whole genome shotgun (WGS) entry which is preliminary data.</text>
</comment>
<evidence type="ECO:0000256" key="10">
    <source>
        <dbReference type="ARBA" id="ARBA00023180"/>
    </source>
</evidence>
<reference evidence="12" key="1">
    <citation type="submission" date="2022-06" db="EMBL/GenBank/DDBJ databases">
        <title>Uncovering the hologenomic basis of an extraordinary plant invasion.</title>
        <authorList>
            <person name="Bieker V.C."/>
            <person name="Martin M.D."/>
            <person name="Gilbert T."/>
            <person name="Hodgins K."/>
            <person name="Battlay P."/>
            <person name="Petersen B."/>
            <person name="Wilson J."/>
        </authorList>
    </citation>
    <scope>NUCLEOTIDE SEQUENCE</scope>
    <source>
        <strain evidence="12">AA19_3_7</strain>
        <tissue evidence="12">Leaf</tissue>
    </source>
</reference>
<dbReference type="Gene3D" id="3.80.10.10">
    <property type="entry name" value="Ribonuclease Inhibitor"/>
    <property type="match status" value="1"/>
</dbReference>
<evidence type="ECO:0000256" key="5">
    <source>
        <dbReference type="ARBA" id="ARBA00022692"/>
    </source>
</evidence>
<dbReference type="Pfam" id="PF13855">
    <property type="entry name" value="LRR_8"/>
    <property type="match status" value="1"/>
</dbReference>
<dbReference type="SUPFAM" id="SSF52058">
    <property type="entry name" value="L domain-like"/>
    <property type="match status" value="1"/>
</dbReference>
<feature type="transmembrane region" description="Helical" evidence="11">
    <location>
        <begin position="184"/>
        <end position="202"/>
    </location>
</feature>
<dbReference type="FunFam" id="3.80.10.10:FF:000111">
    <property type="entry name" value="LRR receptor-like serine/threonine-protein kinase ERECTA"/>
    <property type="match status" value="1"/>
</dbReference>
<evidence type="ECO:0000256" key="9">
    <source>
        <dbReference type="ARBA" id="ARBA00023170"/>
    </source>
</evidence>
<dbReference type="AlphaFoldDB" id="A0AAD5CB13"/>
<accession>A0AAD5CB13</accession>
<comment type="similarity">
    <text evidence="2">Belongs to the RLP family.</text>
</comment>
<sequence>MKNVIKKNTKPEYVATLYTYVSIIVAVKGVDLYIPQLSVALTIVDLSHNKFEGGIPYIIGDLKSLTVLNLSHNNLTGRIPHALGKISEIESLDVSWNQLIGEIPQNLADLTFLEFLNLSQNHLVGRIPQGKQFNTFKGNSFGGNPKLCGLPLPNKCGENLQKPQLEGNGDGEEEGNLLTWKEVVLGYGCGALLGIILGYLMLSTGRPKWFNAIVDEAEHMIMKRQNKRR</sequence>
<organism evidence="12 13">
    <name type="scientific">Ambrosia artemisiifolia</name>
    <name type="common">Common ragweed</name>
    <dbReference type="NCBI Taxonomy" id="4212"/>
    <lineage>
        <taxon>Eukaryota</taxon>
        <taxon>Viridiplantae</taxon>
        <taxon>Streptophyta</taxon>
        <taxon>Embryophyta</taxon>
        <taxon>Tracheophyta</taxon>
        <taxon>Spermatophyta</taxon>
        <taxon>Magnoliopsida</taxon>
        <taxon>eudicotyledons</taxon>
        <taxon>Gunneridae</taxon>
        <taxon>Pentapetalae</taxon>
        <taxon>asterids</taxon>
        <taxon>campanulids</taxon>
        <taxon>Asterales</taxon>
        <taxon>Asteraceae</taxon>
        <taxon>Asteroideae</taxon>
        <taxon>Heliantheae alliance</taxon>
        <taxon>Heliantheae</taxon>
        <taxon>Ambrosia</taxon>
    </lineage>
</organism>
<proteinExistence type="inferred from homology"/>
<keyword evidence="3" id="KW-1003">Cell membrane</keyword>
<protein>
    <recommendedName>
        <fullName evidence="14">Receptor-like protein 12</fullName>
    </recommendedName>
</protein>
<gene>
    <name evidence="12" type="ORF">M8C21_028822</name>
</gene>
<keyword evidence="5 11" id="KW-0812">Transmembrane</keyword>
<evidence type="ECO:0000256" key="3">
    <source>
        <dbReference type="ARBA" id="ARBA00022475"/>
    </source>
</evidence>
<dbReference type="Proteomes" id="UP001206925">
    <property type="component" value="Unassembled WGS sequence"/>
</dbReference>
<dbReference type="PANTHER" id="PTHR27004:SF439">
    <property type="entry name" value="LEUCINE-RICH REPEAT-CONTAINING N-TERMINAL PLANT-TYPE DOMAIN-CONTAINING PROTEIN"/>
    <property type="match status" value="1"/>
</dbReference>
<evidence type="ECO:0000256" key="4">
    <source>
        <dbReference type="ARBA" id="ARBA00022614"/>
    </source>
</evidence>
<evidence type="ECO:0000256" key="6">
    <source>
        <dbReference type="ARBA" id="ARBA00022737"/>
    </source>
</evidence>
<evidence type="ECO:0000313" key="13">
    <source>
        <dbReference type="Proteomes" id="UP001206925"/>
    </source>
</evidence>
<dbReference type="InterPro" id="IPR032675">
    <property type="entry name" value="LRR_dom_sf"/>
</dbReference>
<dbReference type="InterPro" id="IPR001611">
    <property type="entry name" value="Leu-rich_rpt"/>
</dbReference>
<evidence type="ECO:0000313" key="12">
    <source>
        <dbReference type="EMBL" id="KAI7737359.1"/>
    </source>
</evidence>
<evidence type="ECO:0000256" key="7">
    <source>
        <dbReference type="ARBA" id="ARBA00022989"/>
    </source>
</evidence>
<keyword evidence="10" id="KW-0325">Glycoprotein</keyword>
<keyword evidence="6" id="KW-0677">Repeat</keyword>
<name>A0AAD5CB13_AMBAR</name>
<keyword evidence="13" id="KW-1185">Reference proteome</keyword>
<dbReference type="PANTHER" id="PTHR27004">
    <property type="entry name" value="RECEPTOR-LIKE PROTEIN 12 ISOFORM X1"/>
    <property type="match status" value="1"/>
</dbReference>
<keyword evidence="9" id="KW-0675">Receptor</keyword>